<organism evidence="2 3">
    <name type="scientific">Phytophthora infestans</name>
    <name type="common">Potato late blight agent</name>
    <name type="synonym">Botrytis infestans</name>
    <dbReference type="NCBI Taxonomy" id="4787"/>
    <lineage>
        <taxon>Eukaryota</taxon>
        <taxon>Sar</taxon>
        <taxon>Stramenopiles</taxon>
        <taxon>Oomycota</taxon>
        <taxon>Peronosporomycetes</taxon>
        <taxon>Peronosporales</taxon>
        <taxon>Peronosporaceae</taxon>
        <taxon>Phytophthora</taxon>
    </lineage>
</organism>
<dbReference type="AlphaFoldDB" id="A0A8S9V978"/>
<comment type="caution">
    <text evidence="2">The sequence shown here is derived from an EMBL/GenBank/DDBJ whole genome shotgun (WGS) entry which is preliminary data.</text>
</comment>
<evidence type="ECO:0000313" key="2">
    <source>
        <dbReference type="EMBL" id="KAF4148727.1"/>
    </source>
</evidence>
<dbReference type="EMBL" id="JAACNO010000242">
    <property type="protein sequence ID" value="KAF4148727.1"/>
    <property type="molecule type" value="Genomic_DNA"/>
</dbReference>
<feature type="compositionally biased region" description="Basic and acidic residues" evidence="1">
    <location>
        <begin position="1"/>
        <end position="16"/>
    </location>
</feature>
<sequence>MDRLRAAFDGWSRSKDLPSSQTATQEGHADVGEKRELAVSSGDDGASQHPPHITFYRLTVALLVDLNYWC</sequence>
<protein>
    <submittedName>
        <fullName evidence="2">Uncharacterized protein</fullName>
    </submittedName>
</protein>
<proteinExistence type="predicted"/>
<feature type="compositionally biased region" description="Basic and acidic residues" evidence="1">
    <location>
        <begin position="27"/>
        <end position="37"/>
    </location>
</feature>
<evidence type="ECO:0000256" key="1">
    <source>
        <dbReference type="SAM" id="MobiDB-lite"/>
    </source>
</evidence>
<name>A0A8S9V978_PHYIN</name>
<gene>
    <name evidence="2" type="ORF">GN958_ATG02083</name>
</gene>
<evidence type="ECO:0000313" key="3">
    <source>
        <dbReference type="Proteomes" id="UP000704712"/>
    </source>
</evidence>
<feature type="region of interest" description="Disordered" evidence="1">
    <location>
        <begin position="1"/>
        <end position="47"/>
    </location>
</feature>
<accession>A0A8S9V978</accession>
<reference evidence="2" key="1">
    <citation type="submission" date="2020-03" db="EMBL/GenBank/DDBJ databases">
        <title>Hybrid Assembly of Korean Phytophthora infestans isolates.</title>
        <authorList>
            <person name="Prokchorchik M."/>
            <person name="Lee Y."/>
            <person name="Seo J."/>
            <person name="Cho J.-H."/>
            <person name="Park Y.-E."/>
            <person name="Jang D.-C."/>
            <person name="Im J.-S."/>
            <person name="Choi J.-G."/>
            <person name="Park H.-J."/>
            <person name="Lee G.-B."/>
            <person name="Lee Y.-G."/>
            <person name="Hong S.-Y."/>
            <person name="Cho K."/>
            <person name="Sohn K.H."/>
        </authorList>
    </citation>
    <scope>NUCLEOTIDE SEQUENCE</scope>
    <source>
        <strain evidence="2">KR_2_A2</strain>
    </source>
</reference>
<dbReference type="Proteomes" id="UP000704712">
    <property type="component" value="Unassembled WGS sequence"/>
</dbReference>